<dbReference type="KEGG" id="vg:80540098"/>
<feature type="region of interest" description="Disordered" evidence="1">
    <location>
        <begin position="1"/>
        <end position="26"/>
    </location>
</feature>
<accession>A0A3G1T4J5</accession>
<dbReference type="GeneID" id="80540098"/>
<gene>
    <name evidence="2" type="primary">ECRF4</name>
</gene>
<sequence>MVEQIHDQGRILHAVHAQPPAPRGARRKEARDLLVVHVLLLGPQQVPGHRVQLVVGEAELVPAHRVHVDGDEAGDADLGVGPQEALPGVVGPPDLADAPGPDLAQGGRVDAVDVPGPVQDVGPVKVGHVVAGHDLHAEVPDELEEGVEHVQLRGELVDLDPLYVFAGAQRQQDAAVAAGLLPRGPEDARDLQYQVSLVGGRGKALLPQTLDIEGQGRVGGPRAVLAPDREVAHLAVVLELGVRVPLLQAGDGAAAAVPAEGHKVVVQDEAPRRVHVGLEDLAPVLVLQPRGHVRHAVGVGEGDLVIDTGLVAVAHDGAARDPLHRDPAGGLAVEGAGLEGVEDGKLHVQALRRACVEVGLLPKHVHAHAGPVGLAPAQ</sequence>
<keyword evidence="3" id="KW-1185">Reference proteome</keyword>
<evidence type="ECO:0000313" key="3">
    <source>
        <dbReference type="Proteomes" id="UP001142452"/>
    </source>
</evidence>
<feature type="compositionally biased region" description="Basic and acidic residues" evidence="1">
    <location>
        <begin position="1"/>
        <end position="10"/>
    </location>
</feature>
<protein>
    <submittedName>
        <fullName evidence="2">Uncharacterized protein</fullName>
    </submittedName>
</protein>
<dbReference type="Proteomes" id="UP001142452">
    <property type="component" value="Segment"/>
</dbReference>
<evidence type="ECO:0000313" key="2">
    <source>
        <dbReference type="EMBL" id="AYA49865.1"/>
    </source>
</evidence>
<dbReference type="EMBL" id="MG471437">
    <property type="protein sequence ID" value="AYA49865.1"/>
    <property type="molecule type" value="Genomic_DNA"/>
</dbReference>
<evidence type="ECO:0000256" key="1">
    <source>
        <dbReference type="SAM" id="MobiDB-lite"/>
    </source>
</evidence>
<proteinExistence type="predicted"/>
<dbReference type="RefSeq" id="YP_010801391.1">
    <property type="nucleotide sequence ID" value="NC_076963.1"/>
</dbReference>
<reference evidence="2" key="1">
    <citation type="journal article" date="2018" name="Med. Microbiol. Immunol.">
        <title>Macaca arctoides gammaherpesvirus 1 (strain herpesvirus Macaca arctoides): virus sequence, phylogeny and characterisation of virus-transformed macaque and rabbit cell lines.</title>
        <authorList>
            <person name="Krumbholz A."/>
            <person name="Roempke J."/>
            <person name="Liehr T."/>
            <person name="Groth M."/>
            <person name="Meerbach A."/>
            <person name="Schacke M."/>
            <person name="Maschkowitz G."/>
            <person name="Fickenscher H."/>
            <person name="Klapper W."/>
            <person name="Sauerbrei A."/>
            <person name="Wutzler P."/>
            <person name="Zell R."/>
        </authorList>
    </citation>
    <scope>NUCLEOTIDE SEQUENCE</scope>
    <source>
        <strain evidence="2">HVMA</strain>
    </source>
</reference>
<name>A0A3G1T4J5_9GAMA</name>
<organism evidence="2 3">
    <name type="scientific">macacine gammaherpesvirus 13</name>
    <dbReference type="NCBI Taxonomy" id="2341050"/>
    <lineage>
        <taxon>Viruses</taxon>
        <taxon>Duplodnaviria</taxon>
        <taxon>Heunggongvirae</taxon>
        <taxon>Peploviricota</taxon>
        <taxon>Herviviricetes</taxon>
        <taxon>Herpesvirales</taxon>
        <taxon>Orthoherpesviridae</taxon>
        <taxon>Gammaherpesvirinae</taxon>
        <taxon>Lymphocryptovirus</taxon>
        <taxon>Lymphocryptovirus macacinegamma13</taxon>
    </lineage>
</organism>